<evidence type="ECO:0000313" key="2">
    <source>
        <dbReference type="Proteomes" id="UP000789342"/>
    </source>
</evidence>
<name>A0A9N9IAS3_9GLOM</name>
<keyword evidence="2" id="KW-1185">Reference proteome</keyword>
<dbReference type="Proteomes" id="UP000789342">
    <property type="component" value="Unassembled WGS sequence"/>
</dbReference>
<dbReference type="EMBL" id="CAJVPV010025130">
    <property type="protein sequence ID" value="CAG8728175.1"/>
    <property type="molecule type" value="Genomic_DNA"/>
</dbReference>
<feature type="non-terminal residue" evidence="1">
    <location>
        <position position="1"/>
    </location>
</feature>
<reference evidence="1" key="1">
    <citation type="submission" date="2021-06" db="EMBL/GenBank/DDBJ databases">
        <authorList>
            <person name="Kallberg Y."/>
            <person name="Tangrot J."/>
            <person name="Rosling A."/>
        </authorList>
    </citation>
    <scope>NUCLEOTIDE SEQUENCE</scope>
    <source>
        <strain evidence="1">CL551</strain>
    </source>
</reference>
<gene>
    <name evidence="1" type="ORF">AMORRO_LOCUS13811</name>
</gene>
<organism evidence="1 2">
    <name type="scientific">Acaulospora morrowiae</name>
    <dbReference type="NCBI Taxonomy" id="94023"/>
    <lineage>
        <taxon>Eukaryota</taxon>
        <taxon>Fungi</taxon>
        <taxon>Fungi incertae sedis</taxon>
        <taxon>Mucoromycota</taxon>
        <taxon>Glomeromycotina</taxon>
        <taxon>Glomeromycetes</taxon>
        <taxon>Diversisporales</taxon>
        <taxon>Acaulosporaceae</taxon>
        <taxon>Acaulospora</taxon>
    </lineage>
</organism>
<proteinExistence type="predicted"/>
<sequence>SQREGDWMALDVGKRPKKELACSPITQMHPCNFEISLGLLGEIMLAEL</sequence>
<dbReference type="AlphaFoldDB" id="A0A9N9IAS3"/>
<protein>
    <submittedName>
        <fullName evidence="1">13532_t:CDS:1</fullName>
    </submittedName>
</protein>
<accession>A0A9N9IAS3</accession>
<comment type="caution">
    <text evidence="1">The sequence shown here is derived from an EMBL/GenBank/DDBJ whole genome shotgun (WGS) entry which is preliminary data.</text>
</comment>
<evidence type="ECO:0000313" key="1">
    <source>
        <dbReference type="EMBL" id="CAG8728175.1"/>
    </source>
</evidence>